<evidence type="ECO:0000313" key="5">
    <source>
        <dbReference type="Proteomes" id="UP001059985"/>
    </source>
</evidence>
<evidence type="ECO:0000256" key="1">
    <source>
        <dbReference type="SAM" id="Phobius"/>
    </source>
</evidence>
<accession>A0A9Q9F432</accession>
<organism evidence="2 4">
    <name type="scientific">Neoehrlichia mikurensis</name>
    <dbReference type="NCBI Taxonomy" id="89586"/>
    <lineage>
        <taxon>Bacteria</taxon>
        <taxon>Pseudomonadati</taxon>
        <taxon>Pseudomonadota</taxon>
        <taxon>Alphaproteobacteria</taxon>
        <taxon>Rickettsiales</taxon>
        <taxon>Anaplasmataceae</taxon>
        <taxon>Candidatus Neoehrlichia</taxon>
    </lineage>
</organism>
<reference evidence="2" key="1">
    <citation type="journal article" date="2022" name="Microorganisms">
        <title>Assembly and Comparison of Ca. Neoehrlichia mikurensis Genomes.</title>
        <authorList>
            <person name="Azagi T."/>
            <person name="Dirks R.P."/>
            <person name="Yebra-Pimentel E.S."/>
            <person name="Schaap P.J."/>
            <person name="Koehorst J.J."/>
            <person name="Esser H.J."/>
            <person name="Sprong H."/>
        </authorList>
    </citation>
    <scope>NUCLEOTIDE SEQUENCE</scope>
    <source>
        <strain evidence="3">18-2804</strain>
        <strain evidence="2">18-2837</strain>
    </source>
</reference>
<evidence type="ECO:0000313" key="4">
    <source>
        <dbReference type="Proteomes" id="UP001059822"/>
    </source>
</evidence>
<sequence length="408" mass="48374">MITCILILIITITVGLWAINYESVFCKIEFLGYSVELNMLVILLLLSIIIFLLIALIRIILYVILRIYNVKLHFLQKEVDSFIAGNACLYFGEEREVKKYIKKLRGCDDKFNLLKACLCFKIGQHEKAEKYFTCLVSKNSLPDFLGLLLCSFVKREKDKYCQLQLLKKLNQIFIQQVWSVIFRIDAYCIEKKWNIVISELKYAIKFHLLLPYDAVKLLAVVSYAAADQCYRDEKYQEGLKILKYVKNKYILFIAILKAKLYIKIDKKKKALALLEYQYKIDAHKDIAMLYLNISNDKNQAIDMLYKLSPDYYFSKYLIIQKLINLRQYNAALQYLNDALGKYKYVSFYLLMIQLYLNFYDNKESLCYFEELKNAVPDMHWCCTICNNVVQEWYYECEHCQAFNSIKWI</sequence>
<name>A0A9Q9F432_9RICK</name>
<dbReference type="EMBL" id="CP089286">
    <property type="protein sequence ID" value="UTO55879.1"/>
    <property type="molecule type" value="Genomic_DNA"/>
</dbReference>
<dbReference type="AlphaFoldDB" id="A0A9Q9F432"/>
<proteinExistence type="predicted"/>
<keyword evidence="5" id="KW-1185">Reference proteome</keyword>
<keyword evidence="1" id="KW-1133">Transmembrane helix</keyword>
<keyword evidence="1" id="KW-0472">Membrane</keyword>
<dbReference type="EMBL" id="CP089285">
    <property type="protein sequence ID" value="UTO56795.1"/>
    <property type="molecule type" value="Genomic_DNA"/>
</dbReference>
<gene>
    <name evidence="3" type="ORF">LUA81_02330</name>
    <name evidence="2" type="ORF">LUA82_02350</name>
</gene>
<keyword evidence="1" id="KW-0812">Transmembrane</keyword>
<evidence type="ECO:0000313" key="2">
    <source>
        <dbReference type="EMBL" id="UTO55879.1"/>
    </source>
</evidence>
<evidence type="ECO:0008006" key="6">
    <source>
        <dbReference type="Google" id="ProtNLM"/>
    </source>
</evidence>
<protein>
    <recommendedName>
        <fullName evidence="6">Tetratricopeptide repeat protein</fullName>
    </recommendedName>
</protein>
<evidence type="ECO:0000313" key="3">
    <source>
        <dbReference type="EMBL" id="UTO56795.1"/>
    </source>
</evidence>
<feature type="transmembrane region" description="Helical" evidence="1">
    <location>
        <begin position="42"/>
        <end position="65"/>
    </location>
</feature>
<dbReference type="RefSeq" id="WP_254815681.1">
    <property type="nucleotide sequence ID" value="NZ_CP089285.1"/>
</dbReference>
<dbReference type="Proteomes" id="UP001059822">
    <property type="component" value="Chromosome"/>
</dbReference>
<dbReference type="Proteomes" id="UP001059985">
    <property type="component" value="Chromosome"/>
</dbReference>